<dbReference type="Pfam" id="PF00069">
    <property type="entry name" value="Pkinase"/>
    <property type="match status" value="1"/>
</dbReference>
<evidence type="ECO:0000259" key="4">
    <source>
        <dbReference type="PROSITE" id="PS50011"/>
    </source>
</evidence>
<reference evidence="5" key="1">
    <citation type="submission" date="2019-10" db="EMBL/GenBank/DDBJ databases">
        <authorList>
            <consortium name="DOE Joint Genome Institute"/>
            <person name="Kuo A."/>
            <person name="Miyauchi S."/>
            <person name="Kiss E."/>
            <person name="Drula E."/>
            <person name="Kohler A."/>
            <person name="Sanchez-Garcia M."/>
            <person name="Andreopoulos B."/>
            <person name="Barry K.W."/>
            <person name="Bonito G."/>
            <person name="Buee M."/>
            <person name="Carver A."/>
            <person name="Chen C."/>
            <person name="Cichocki N."/>
            <person name="Clum A."/>
            <person name="Culley D."/>
            <person name="Crous P.W."/>
            <person name="Fauchery L."/>
            <person name="Girlanda M."/>
            <person name="Hayes R."/>
            <person name="Keri Z."/>
            <person name="LaButti K."/>
            <person name="Lipzen A."/>
            <person name="Lombard V."/>
            <person name="Magnuson J."/>
            <person name="Maillard F."/>
            <person name="Morin E."/>
            <person name="Murat C."/>
            <person name="Nolan M."/>
            <person name="Ohm R."/>
            <person name="Pangilinan J."/>
            <person name="Pereira M."/>
            <person name="Perotto S."/>
            <person name="Peter M."/>
            <person name="Riley R."/>
            <person name="Sitrit Y."/>
            <person name="Stielow B."/>
            <person name="Szollosi G."/>
            <person name="Zifcakova L."/>
            <person name="Stursova M."/>
            <person name="Spatafora J.W."/>
            <person name="Tedersoo L."/>
            <person name="Vaario L.-M."/>
            <person name="Yamada A."/>
            <person name="Yan M."/>
            <person name="Wang P."/>
            <person name="Xu J."/>
            <person name="Bruns T."/>
            <person name="Baldrian P."/>
            <person name="Vilgalys R."/>
            <person name="Henrissat B."/>
            <person name="Grigoriev I.V."/>
            <person name="Hibbett D."/>
            <person name="Nagy L.G."/>
            <person name="Martin F.M."/>
        </authorList>
    </citation>
    <scope>NUCLEOTIDE SEQUENCE</scope>
    <source>
        <strain evidence="5">Prilba</strain>
    </source>
</reference>
<comment type="caution">
    <text evidence="5">The sequence shown here is derived from an EMBL/GenBank/DDBJ whole genome shotgun (WGS) entry which is preliminary data.</text>
</comment>
<keyword evidence="2" id="KW-0547">Nucleotide-binding</keyword>
<feature type="domain" description="Protein kinase" evidence="4">
    <location>
        <begin position="1"/>
        <end position="51"/>
    </location>
</feature>
<evidence type="ECO:0000256" key="2">
    <source>
        <dbReference type="ARBA" id="ARBA00022741"/>
    </source>
</evidence>
<protein>
    <recommendedName>
        <fullName evidence="4">Protein kinase domain-containing protein</fullName>
    </recommendedName>
</protein>
<dbReference type="SUPFAM" id="SSF56112">
    <property type="entry name" value="Protein kinase-like (PK-like)"/>
    <property type="match status" value="1"/>
</dbReference>
<feature type="non-terminal residue" evidence="5">
    <location>
        <position position="1"/>
    </location>
</feature>
<organism evidence="5 6">
    <name type="scientific">Russula ochroleuca</name>
    <dbReference type="NCBI Taxonomy" id="152965"/>
    <lineage>
        <taxon>Eukaryota</taxon>
        <taxon>Fungi</taxon>
        <taxon>Dikarya</taxon>
        <taxon>Basidiomycota</taxon>
        <taxon>Agaricomycotina</taxon>
        <taxon>Agaricomycetes</taxon>
        <taxon>Russulales</taxon>
        <taxon>Russulaceae</taxon>
        <taxon>Russula</taxon>
    </lineage>
</organism>
<dbReference type="EMBL" id="WHVB01000009">
    <property type="protein sequence ID" value="KAF8479602.1"/>
    <property type="molecule type" value="Genomic_DNA"/>
</dbReference>
<evidence type="ECO:0000256" key="1">
    <source>
        <dbReference type="ARBA" id="ARBA00008874"/>
    </source>
</evidence>
<evidence type="ECO:0000313" key="6">
    <source>
        <dbReference type="Proteomes" id="UP000759537"/>
    </source>
</evidence>
<sequence>LYVHSVIHRNIKSDNVLLSLTGDIKLSDFGFCAQISNPVHAKRTTIVGTPY</sequence>
<dbReference type="InterPro" id="IPR011009">
    <property type="entry name" value="Kinase-like_dom_sf"/>
</dbReference>
<dbReference type="InterPro" id="IPR051931">
    <property type="entry name" value="PAK3-like"/>
</dbReference>
<reference evidence="5" key="2">
    <citation type="journal article" date="2020" name="Nat. Commun.">
        <title>Large-scale genome sequencing of mycorrhizal fungi provides insights into the early evolution of symbiotic traits.</title>
        <authorList>
            <person name="Miyauchi S."/>
            <person name="Kiss E."/>
            <person name="Kuo A."/>
            <person name="Drula E."/>
            <person name="Kohler A."/>
            <person name="Sanchez-Garcia M."/>
            <person name="Morin E."/>
            <person name="Andreopoulos B."/>
            <person name="Barry K.W."/>
            <person name="Bonito G."/>
            <person name="Buee M."/>
            <person name="Carver A."/>
            <person name="Chen C."/>
            <person name="Cichocki N."/>
            <person name="Clum A."/>
            <person name="Culley D."/>
            <person name="Crous P.W."/>
            <person name="Fauchery L."/>
            <person name="Girlanda M."/>
            <person name="Hayes R.D."/>
            <person name="Keri Z."/>
            <person name="LaButti K."/>
            <person name="Lipzen A."/>
            <person name="Lombard V."/>
            <person name="Magnuson J."/>
            <person name="Maillard F."/>
            <person name="Murat C."/>
            <person name="Nolan M."/>
            <person name="Ohm R.A."/>
            <person name="Pangilinan J."/>
            <person name="Pereira M.F."/>
            <person name="Perotto S."/>
            <person name="Peter M."/>
            <person name="Pfister S."/>
            <person name="Riley R."/>
            <person name="Sitrit Y."/>
            <person name="Stielow J.B."/>
            <person name="Szollosi G."/>
            <person name="Zifcakova L."/>
            <person name="Stursova M."/>
            <person name="Spatafora J.W."/>
            <person name="Tedersoo L."/>
            <person name="Vaario L.M."/>
            <person name="Yamada A."/>
            <person name="Yan M."/>
            <person name="Wang P."/>
            <person name="Xu J."/>
            <person name="Bruns T."/>
            <person name="Baldrian P."/>
            <person name="Vilgalys R."/>
            <person name="Dunand C."/>
            <person name="Henrissat B."/>
            <person name="Grigoriev I.V."/>
            <person name="Hibbett D."/>
            <person name="Nagy L.G."/>
            <person name="Martin F.M."/>
        </authorList>
    </citation>
    <scope>NUCLEOTIDE SEQUENCE</scope>
    <source>
        <strain evidence="5">Prilba</strain>
    </source>
</reference>
<evidence type="ECO:0000313" key="5">
    <source>
        <dbReference type="EMBL" id="KAF8479602.1"/>
    </source>
</evidence>
<feature type="non-terminal residue" evidence="5">
    <location>
        <position position="51"/>
    </location>
</feature>
<gene>
    <name evidence="5" type="ORF">DFH94DRAFT_613823</name>
</gene>
<keyword evidence="6" id="KW-1185">Reference proteome</keyword>
<dbReference type="Gene3D" id="1.10.510.10">
    <property type="entry name" value="Transferase(Phosphotransferase) domain 1"/>
    <property type="match status" value="1"/>
</dbReference>
<dbReference type="GO" id="GO:0004672">
    <property type="term" value="F:protein kinase activity"/>
    <property type="evidence" value="ECO:0007669"/>
    <property type="project" value="InterPro"/>
</dbReference>
<name>A0A9P5MV97_9AGAM</name>
<evidence type="ECO:0000256" key="3">
    <source>
        <dbReference type="ARBA" id="ARBA00022840"/>
    </source>
</evidence>
<dbReference type="PANTHER" id="PTHR45832:SF22">
    <property type="entry name" value="SERINE_THREONINE-PROTEIN KINASE SAMKA-RELATED"/>
    <property type="match status" value="1"/>
</dbReference>
<dbReference type="InterPro" id="IPR000719">
    <property type="entry name" value="Prot_kinase_dom"/>
</dbReference>
<dbReference type="GO" id="GO:0005524">
    <property type="term" value="F:ATP binding"/>
    <property type="evidence" value="ECO:0007669"/>
    <property type="project" value="UniProtKB-KW"/>
</dbReference>
<proteinExistence type="inferred from homology"/>
<dbReference type="Proteomes" id="UP000759537">
    <property type="component" value="Unassembled WGS sequence"/>
</dbReference>
<accession>A0A9P5MV97</accession>
<keyword evidence="3" id="KW-0067">ATP-binding</keyword>
<comment type="similarity">
    <text evidence="1">Belongs to the protein kinase superfamily. STE Ser/Thr protein kinase family. STE20 subfamily.</text>
</comment>
<dbReference type="PROSITE" id="PS50011">
    <property type="entry name" value="PROTEIN_KINASE_DOM"/>
    <property type="match status" value="1"/>
</dbReference>
<dbReference type="AlphaFoldDB" id="A0A9P5MV97"/>
<dbReference type="PANTHER" id="PTHR45832">
    <property type="entry name" value="SERINE/THREONINE-PROTEIN KINASE SAMKA-RELATED-RELATED"/>
    <property type="match status" value="1"/>
</dbReference>
<dbReference type="OrthoDB" id="248923at2759"/>